<reference evidence="1 2" key="1">
    <citation type="submission" date="2018-05" db="EMBL/GenBank/DDBJ databases">
        <title>Genomic Encyclopedia of Archaeal and Bacterial Type Strains, Phase II (KMG-II): from individual species to whole genera.</title>
        <authorList>
            <person name="Goeker M."/>
        </authorList>
    </citation>
    <scope>NUCLEOTIDE SEQUENCE [LARGE SCALE GENOMIC DNA]</scope>
    <source>
        <strain evidence="1 2">DSM 22214</strain>
    </source>
</reference>
<keyword evidence="2" id="KW-1185">Reference proteome</keyword>
<comment type="caution">
    <text evidence="1">The sequence shown here is derived from an EMBL/GenBank/DDBJ whole genome shotgun (WGS) entry which is preliminary data.</text>
</comment>
<evidence type="ECO:0000313" key="2">
    <source>
        <dbReference type="Proteomes" id="UP000245489"/>
    </source>
</evidence>
<dbReference type="EMBL" id="QGGO01000017">
    <property type="protein sequence ID" value="PWK23332.1"/>
    <property type="molecule type" value="Genomic_DNA"/>
</dbReference>
<name>A0A316E1B6_9BACT</name>
<organism evidence="1 2">
    <name type="scientific">Arcicella aurantiaca</name>
    <dbReference type="NCBI Taxonomy" id="591202"/>
    <lineage>
        <taxon>Bacteria</taxon>
        <taxon>Pseudomonadati</taxon>
        <taxon>Bacteroidota</taxon>
        <taxon>Cytophagia</taxon>
        <taxon>Cytophagales</taxon>
        <taxon>Flectobacillaceae</taxon>
        <taxon>Arcicella</taxon>
    </lineage>
</organism>
<evidence type="ECO:0000313" key="1">
    <source>
        <dbReference type="EMBL" id="PWK23332.1"/>
    </source>
</evidence>
<dbReference type="AlphaFoldDB" id="A0A316E1B6"/>
<proteinExistence type="predicted"/>
<accession>A0A316E1B6</accession>
<sequence>MAILTLEIENKKLKFFKDLIQNFPFVRVQEDGFGEDTDKQVIENIKNGLEEMKQIEQGIKKSRPAREFLNEL</sequence>
<dbReference type="OrthoDB" id="965591at2"/>
<dbReference type="Proteomes" id="UP000245489">
    <property type="component" value="Unassembled WGS sequence"/>
</dbReference>
<protein>
    <submittedName>
        <fullName evidence="1">Uncharacterized protein</fullName>
    </submittedName>
</protein>
<gene>
    <name evidence="1" type="ORF">LV89_03149</name>
</gene>
<dbReference type="RefSeq" id="WP_109743854.1">
    <property type="nucleotide sequence ID" value="NZ_QGGO01000017.1"/>
</dbReference>